<evidence type="ECO:0000259" key="4">
    <source>
        <dbReference type="PROSITE" id="PS50943"/>
    </source>
</evidence>
<dbReference type="PANTHER" id="PTHR46797:SF23">
    <property type="entry name" value="HTH-TYPE TRANSCRIPTIONAL REGULATOR SUTR"/>
    <property type="match status" value="1"/>
</dbReference>
<evidence type="ECO:0000313" key="6">
    <source>
        <dbReference type="Proteomes" id="UP001156870"/>
    </source>
</evidence>
<reference evidence="5 6" key="1">
    <citation type="journal article" date="2014" name="Int. J. Syst. Evol. Microbiol.">
        <title>Complete genome sequence of Corynebacterium casei LMG S-19264T (=DSM 44701T), isolated from a smear-ripened cheese.</title>
        <authorList>
            <consortium name="US DOE Joint Genome Institute (JGI-PGF)"/>
            <person name="Walter F."/>
            <person name="Albersmeier A."/>
            <person name="Kalinowski J."/>
            <person name="Ruckert C."/>
        </authorList>
    </citation>
    <scope>NUCLEOTIDE SEQUENCE [LARGE SCALE GENOMIC DNA]</scope>
    <source>
        <strain evidence="5 6">NBRC 110095</strain>
    </source>
</reference>
<dbReference type="GO" id="GO:0003700">
    <property type="term" value="F:DNA-binding transcription factor activity"/>
    <property type="evidence" value="ECO:0007669"/>
    <property type="project" value="TreeGrafter"/>
</dbReference>
<feature type="domain" description="HTH cro/C1-type" evidence="4">
    <location>
        <begin position="11"/>
        <end position="65"/>
    </location>
</feature>
<dbReference type="PANTHER" id="PTHR46797">
    <property type="entry name" value="HTH-TYPE TRANSCRIPTIONAL REGULATOR"/>
    <property type="match status" value="1"/>
</dbReference>
<keyword evidence="6" id="KW-1185">Reference proteome</keyword>
<dbReference type="Gene3D" id="1.10.260.40">
    <property type="entry name" value="lambda repressor-like DNA-binding domains"/>
    <property type="match status" value="1"/>
</dbReference>
<gene>
    <name evidence="5" type="ORF">GCM10007877_33730</name>
</gene>
<dbReference type="EMBL" id="BSPD01000085">
    <property type="protein sequence ID" value="GLS27654.1"/>
    <property type="molecule type" value="Genomic_DNA"/>
</dbReference>
<dbReference type="SMART" id="SM00530">
    <property type="entry name" value="HTH_XRE"/>
    <property type="match status" value="1"/>
</dbReference>
<dbReference type="CDD" id="cd00093">
    <property type="entry name" value="HTH_XRE"/>
    <property type="match status" value="1"/>
</dbReference>
<dbReference type="GO" id="GO:0003677">
    <property type="term" value="F:DNA binding"/>
    <property type="evidence" value="ECO:0007669"/>
    <property type="project" value="UniProtKB-KW"/>
</dbReference>
<evidence type="ECO:0000256" key="2">
    <source>
        <dbReference type="ARBA" id="ARBA00023125"/>
    </source>
</evidence>
<keyword evidence="2" id="KW-0238">DNA-binding</keyword>
<sequence>MNVTKVFGRRVRHFRSLKSLSQEELADLCDLHRTYIGSVERGERNITLLNAEKIAQSLGEPLVSFFTEDID</sequence>
<name>A0AA37T8T2_9GAMM</name>
<dbReference type="SUPFAM" id="SSF47413">
    <property type="entry name" value="lambda repressor-like DNA-binding domains"/>
    <property type="match status" value="1"/>
</dbReference>
<evidence type="ECO:0000313" key="5">
    <source>
        <dbReference type="EMBL" id="GLS27654.1"/>
    </source>
</evidence>
<dbReference type="AlphaFoldDB" id="A0AA37T8T2"/>
<dbReference type="RefSeq" id="WP_232592575.1">
    <property type="nucleotide sequence ID" value="NZ_BSPD01000085.1"/>
</dbReference>
<dbReference type="InterPro" id="IPR010982">
    <property type="entry name" value="Lambda_DNA-bd_dom_sf"/>
</dbReference>
<dbReference type="PROSITE" id="PS50943">
    <property type="entry name" value="HTH_CROC1"/>
    <property type="match status" value="1"/>
</dbReference>
<keyword evidence="3" id="KW-0804">Transcription</keyword>
<dbReference type="Pfam" id="PF01381">
    <property type="entry name" value="HTH_3"/>
    <property type="match status" value="1"/>
</dbReference>
<organism evidence="5 6">
    <name type="scientific">Marinibactrum halimedae</name>
    <dbReference type="NCBI Taxonomy" id="1444977"/>
    <lineage>
        <taxon>Bacteria</taxon>
        <taxon>Pseudomonadati</taxon>
        <taxon>Pseudomonadota</taxon>
        <taxon>Gammaproteobacteria</taxon>
        <taxon>Cellvibrionales</taxon>
        <taxon>Cellvibrionaceae</taxon>
        <taxon>Marinibactrum</taxon>
    </lineage>
</organism>
<protein>
    <submittedName>
        <fullName evidence="5">Transcriptional regulator</fullName>
    </submittedName>
</protein>
<dbReference type="InterPro" id="IPR001387">
    <property type="entry name" value="Cro/C1-type_HTH"/>
</dbReference>
<evidence type="ECO:0000256" key="3">
    <source>
        <dbReference type="ARBA" id="ARBA00023163"/>
    </source>
</evidence>
<dbReference type="Proteomes" id="UP001156870">
    <property type="component" value="Unassembled WGS sequence"/>
</dbReference>
<evidence type="ECO:0000256" key="1">
    <source>
        <dbReference type="ARBA" id="ARBA00023015"/>
    </source>
</evidence>
<keyword evidence="1" id="KW-0805">Transcription regulation</keyword>
<accession>A0AA37T8T2</accession>
<comment type="caution">
    <text evidence="5">The sequence shown here is derived from an EMBL/GenBank/DDBJ whole genome shotgun (WGS) entry which is preliminary data.</text>
</comment>
<proteinExistence type="predicted"/>
<dbReference type="InterPro" id="IPR050807">
    <property type="entry name" value="TransReg_Diox_bact_type"/>
</dbReference>
<dbReference type="GO" id="GO:0005829">
    <property type="term" value="C:cytosol"/>
    <property type="evidence" value="ECO:0007669"/>
    <property type="project" value="TreeGrafter"/>
</dbReference>